<reference evidence="3 4" key="1">
    <citation type="submission" date="2018-01" db="EMBL/GenBank/DDBJ databases">
        <title>Complete genome sequence of Bacteriovorax stolpii DSM12778.</title>
        <authorList>
            <person name="Tang B."/>
            <person name="Chang J."/>
        </authorList>
    </citation>
    <scope>NUCLEOTIDE SEQUENCE [LARGE SCALE GENOMIC DNA]</scope>
    <source>
        <strain evidence="3 4">DSM 12778</strain>
    </source>
</reference>
<dbReference type="Proteomes" id="UP000235584">
    <property type="component" value="Chromosome"/>
</dbReference>
<keyword evidence="4" id="KW-1185">Reference proteome</keyword>
<accession>A0A2K9NQP5</accession>
<evidence type="ECO:0000256" key="1">
    <source>
        <dbReference type="SAM" id="MobiDB-lite"/>
    </source>
</evidence>
<protein>
    <submittedName>
        <fullName evidence="3">Uncharacterized protein</fullName>
    </submittedName>
</protein>
<feature type="region of interest" description="Disordered" evidence="1">
    <location>
        <begin position="626"/>
        <end position="656"/>
    </location>
</feature>
<evidence type="ECO:0000313" key="3">
    <source>
        <dbReference type="EMBL" id="AUN97823.1"/>
    </source>
</evidence>
<dbReference type="EMBL" id="CP025704">
    <property type="protein sequence ID" value="AUN97823.1"/>
    <property type="molecule type" value="Genomic_DNA"/>
</dbReference>
<dbReference type="RefSeq" id="WP_102243116.1">
    <property type="nucleotide sequence ID" value="NZ_CP025704.1"/>
</dbReference>
<feature type="signal peptide" evidence="2">
    <location>
        <begin position="1"/>
        <end position="19"/>
    </location>
</feature>
<feature type="region of interest" description="Disordered" evidence="1">
    <location>
        <begin position="714"/>
        <end position="760"/>
    </location>
</feature>
<keyword evidence="2" id="KW-0732">Signal</keyword>
<organism evidence="3 4">
    <name type="scientific">Bacteriovorax stolpii</name>
    <name type="common">Bdellovibrio stolpii</name>
    <dbReference type="NCBI Taxonomy" id="960"/>
    <lineage>
        <taxon>Bacteria</taxon>
        <taxon>Pseudomonadati</taxon>
        <taxon>Bdellovibrionota</taxon>
        <taxon>Bacteriovoracia</taxon>
        <taxon>Bacteriovoracales</taxon>
        <taxon>Bacteriovoracaceae</taxon>
        <taxon>Bacteriovorax</taxon>
    </lineage>
</organism>
<dbReference type="AlphaFoldDB" id="A0A2K9NQP5"/>
<dbReference type="KEGG" id="bsto:C0V70_06810"/>
<evidence type="ECO:0000313" key="4">
    <source>
        <dbReference type="Proteomes" id="UP000235584"/>
    </source>
</evidence>
<feature type="chain" id="PRO_5043893186" evidence="2">
    <location>
        <begin position="20"/>
        <end position="815"/>
    </location>
</feature>
<name>A0A2K9NQP5_BACTC</name>
<feature type="compositionally biased region" description="Polar residues" evidence="1">
    <location>
        <begin position="626"/>
        <end position="643"/>
    </location>
</feature>
<sequence length="815" mass="85934">MKILNTLCMVTLLASNAFAEPTPTGGKPTFTNNEGKAFTLYYMDGTPVPAGTRMFITGIGVNLLVNDKGETIGTAFNTPEEAQKAREAKPDCSGAVFGPGPGGIPAGCPGSSNTSSSGNITEVNEEDYNKKVYELAVVLSGASEIGAKSCKGAGDEMPGSLSNWWGAVKSYASGEIARDKLLNERIASLEQKMGELTKGDGSTLQVDSIQLQIDTVSASIESVNGENGRIPLREKLILAALKSTEANSKENTTTMEAYFNLRDKAFASSLEVAKAACERKKKIEKCETDEEGNKSCKVVEEKDPVPGCEVVQEQIPVMKAGSLQSYGEVYLSKMQSEALNDRMQMFADYLKDTMAALPRSNDANYDWSSPMETAFTAMEKARKKSGAKCPDGETALAEVEKNEKSETKTELSANAKKIVGGAGAFMEKLGIGGNKDAMKGYMEAWKAADAVIGQAANRPEYFDYVTEKTNAILEADRVKLQNLLAAKSKLETYLAKLKNTLANGTSGSGAKSSTVSNAKQNEAPAKLALATQSLQQVSAANAGAVNQGGALINANAAAVAVGDQKSLSLSAVAETSSSGIGLSSSSGSSFSSAKISTGEGLSLSGASMAIAKKSLANISQNQKKIAEKSNSILPTSTPNPTTGSKEKTKIANPATSSNLPVSVVNNSFGETMKGSFEKFNSTEGASEAYKSASLGGSRYESSGGSYGYYVGGSSSGSSSGSKTVTEKMLGHSAPPKFSDKTAPAKASETSKVPGSEAAYQYKEASNDSRILSQSISAKKFRKKDEYDAKDSDSLFERVTKAYIRNYEKVEEERER</sequence>
<proteinExistence type="predicted"/>
<gene>
    <name evidence="3" type="ORF">C0V70_06810</name>
</gene>
<evidence type="ECO:0000256" key="2">
    <source>
        <dbReference type="SAM" id="SignalP"/>
    </source>
</evidence>